<dbReference type="EMBL" id="CAEZUR010000011">
    <property type="protein sequence ID" value="CAB4602184.1"/>
    <property type="molecule type" value="Genomic_DNA"/>
</dbReference>
<evidence type="ECO:0000313" key="2">
    <source>
        <dbReference type="EMBL" id="CAB4602184.1"/>
    </source>
</evidence>
<dbReference type="PANTHER" id="PTHR36302">
    <property type="entry name" value="BLR7088 PROTEIN"/>
    <property type="match status" value="1"/>
</dbReference>
<dbReference type="Pfam" id="PF04314">
    <property type="entry name" value="PCuAC"/>
    <property type="match status" value="1"/>
</dbReference>
<reference evidence="1" key="1">
    <citation type="submission" date="2020-05" db="EMBL/GenBank/DDBJ databases">
        <authorList>
            <person name="Chiriac C."/>
            <person name="Salcher M."/>
            <person name="Ghai R."/>
            <person name="Kavagutti S V."/>
        </authorList>
    </citation>
    <scope>NUCLEOTIDE SEQUENCE</scope>
</reference>
<organism evidence="1">
    <name type="scientific">freshwater metagenome</name>
    <dbReference type="NCBI Taxonomy" id="449393"/>
    <lineage>
        <taxon>unclassified sequences</taxon>
        <taxon>metagenomes</taxon>
        <taxon>ecological metagenomes</taxon>
    </lineage>
</organism>
<name>A0A6J6B594_9ZZZZ</name>
<dbReference type="AlphaFoldDB" id="A0A6J6B594"/>
<dbReference type="Gene3D" id="2.60.40.1890">
    <property type="entry name" value="PCu(A)C copper chaperone"/>
    <property type="match status" value="1"/>
</dbReference>
<evidence type="ECO:0000313" key="1">
    <source>
        <dbReference type="EMBL" id="CAB4534242.1"/>
    </source>
</evidence>
<protein>
    <submittedName>
        <fullName evidence="1">Unannotated protein</fullName>
    </submittedName>
</protein>
<dbReference type="PANTHER" id="PTHR36302:SF1">
    <property type="entry name" value="COPPER CHAPERONE PCU(A)C"/>
    <property type="match status" value="1"/>
</dbReference>
<dbReference type="EMBL" id="CAEZSN010000007">
    <property type="protein sequence ID" value="CAB4534242.1"/>
    <property type="molecule type" value="Genomic_DNA"/>
</dbReference>
<dbReference type="PROSITE" id="PS51257">
    <property type="entry name" value="PROKAR_LIPOPROTEIN"/>
    <property type="match status" value="1"/>
</dbReference>
<sequence>MLKKLFAIIALLFTTLSFSGCAPEVTNELPRVGIIIENATITVGDSQAIVTADITNRAEGTVTLTGATTSAASQILIVDRAGSAVQTLKDGIEIHVGQTLELRESGKHLVLMELSKPITFGDKVNVTFEFAGAEAQTIQLTAK</sequence>
<accession>A0A6J6B594</accession>
<dbReference type="InterPro" id="IPR036182">
    <property type="entry name" value="PCuAC_sf"/>
</dbReference>
<dbReference type="InterPro" id="IPR007410">
    <property type="entry name" value="LpqE-like"/>
</dbReference>
<gene>
    <name evidence="1" type="ORF">UFOPK1433_00123</name>
    <name evidence="2" type="ORF">UFOPK1843_00229</name>
</gene>
<dbReference type="InterPro" id="IPR058248">
    <property type="entry name" value="Lxx211020-like"/>
</dbReference>
<dbReference type="SUPFAM" id="SSF110087">
    <property type="entry name" value="DR1885-like metal-binding protein"/>
    <property type="match status" value="1"/>
</dbReference>
<proteinExistence type="predicted"/>